<protein>
    <submittedName>
        <fullName evidence="1">Uncharacterized protein</fullName>
    </submittedName>
</protein>
<keyword evidence="2" id="KW-1185">Reference proteome</keyword>
<evidence type="ECO:0000313" key="1">
    <source>
        <dbReference type="EMBL" id="KAK3247768.1"/>
    </source>
</evidence>
<accession>A0AAE0C3N8</accession>
<proteinExistence type="predicted"/>
<dbReference type="AlphaFoldDB" id="A0AAE0C3N8"/>
<comment type="caution">
    <text evidence="1">The sequence shown here is derived from an EMBL/GenBank/DDBJ whole genome shotgun (WGS) entry which is preliminary data.</text>
</comment>
<dbReference type="Proteomes" id="UP001190700">
    <property type="component" value="Unassembled WGS sequence"/>
</dbReference>
<reference evidence="1 2" key="1">
    <citation type="journal article" date="2015" name="Genome Biol. Evol.">
        <title>Comparative Genomics of a Bacterivorous Green Alga Reveals Evolutionary Causalities and Consequences of Phago-Mixotrophic Mode of Nutrition.</title>
        <authorList>
            <person name="Burns J.A."/>
            <person name="Paasch A."/>
            <person name="Narechania A."/>
            <person name="Kim E."/>
        </authorList>
    </citation>
    <scope>NUCLEOTIDE SEQUENCE [LARGE SCALE GENOMIC DNA]</scope>
    <source>
        <strain evidence="1 2">PLY_AMNH</strain>
    </source>
</reference>
<name>A0AAE0C3N8_9CHLO</name>
<organism evidence="1 2">
    <name type="scientific">Cymbomonas tetramitiformis</name>
    <dbReference type="NCBI Taxonomy" id="36881"/>
    <lineage>
        <taxon>Eukaryota</taxon>
        <taxon>Viridiplantae</taxon>
        <taxon>Chlorophyta</taxon>
        <taxon>Pyramimonadophyceae</taxon>
        <taxon>Pyramimonadales</taxon>
        <taxon>Pyramimonadaceae</taxon>
        <taxon>Cymbomonas</taxon>
    </lineage>
</organism>
<sequence length="173" mass="18549">MASRRRSLATIFDNATASHAATPNTPAAAVPPVSNSASLAFVTACKTLLRARFDKSVAKHVLKKCTEDKDTLLKGTELHVGTLYAKIATTLQACLLAEDPLLTSLFTLDDVTVVVRVEANKIPLSTLELIVKPRVSDLLGVHFPANTDPQDGIADFNAALTAARRKNTLDNEK</sequence>
<feature type="non-terminal residue" evidence="1">
    <location>
        <position position="173"/>
    </location>
</feature>
<evidence type="ECO:0000313" key="2">
    <source>
        <dbReference type="Proteomes" id="UP001190700"/>
    </source>
</evidence>
<dbReference type="EMBL" id="LGRX02028673">
    <property type="protein sequence ID" value="KAK3247768.1"/>
    <property type="molecule type" value="Genomic_DNA"/>
</dbReference>
<gene>
    <name evidence="1" type="ORF">CYMTET_42740</name>
</gene>